<dbReference type="Proteomes" id="UP000028933">
    <property type="component" value="Chromosome"/>
</dbReference>
<dbReference type="KEGG" id="eao:BD94_3811"/>
<feature type="transmembrane region" description="Helical" evidence="1">
    <location>
        <begin position="12"/>
        <end position="35"/>
    </location>
</feature>
<dbReference type="EMBL" id="CP007547">
    <property type="protein sequence ID" value="AIL47586.1"/>
    <property type="molecule type" value="Genomic_DNA"/>
</dbReference>
<reference evidence="2" key="1">
    <citation type="journal article" date="2013" name="Lancet">
        <title>First case of E anophelis outbreak in an intensive-care unit.</title>
        <authorList>
            <person name="Teo J."/>
            <person name="Tan S.Y."/>
            <person name="Tay M."/>
            <person name="Ding Y."/>
            <person name="Kjelleberg S."/>
            <person name="Givskov M."/>
            <person name="Lin R.T."/>
            <person name="Yang L."/>
        </authorList>
    </citation>
    <scope>NUCLEOTIDE SEQUENCE [LARGE SCALE GENOMIC DNA]</scope>
    <source>
        <strain evidence="2">NUHP1</strain>
    </source>
</reference>
<keyword evidence="1" id="KW-0472">Membrane</keyword>
<protein>
    <recommendedName>
        <fullName evidence="4">50S ribosomal protein L27</fullName>
    </recommendedName>
</protein>
<accession>A0A077EJ23</accession>
<evidence type="ECO:0000256" key="1">
    <source>
        <dbReference type="SAM" id="Phobius"/>
    </source>
</evidence>
<evidence type="ECO:0000313" key="3">
    <source>
        <dbReference type="Proteomes" id="UP000028933"/>
    </source>
</evidence>
<sequence>MHNIFLQAHRGFAYLELLLVALFIIALLTVVLGYSGKISKLLRKSTLFVMIFFHIQFLIGIIMLVGTSGFMDTIKAMGMGGLMKNSALRFTYIEHPFSMLIAAVLMTILNKKVKANDTITMGMVVLAVLAIALFAFALPWAKLMGA</sequence>
<evidence type="ECO:0000313" key="2">
    <source>
        <dbReference type="EMBL" id="AIL47586.1"/>
    </source>
</evidence>
<reference evidence="2" key="2">
    <citation type="journal article" date="2015" name="Genome Biol. Evol.">
        <title>Complete Genome Sequence and Transcriptomic Analysis of the Novel Pathogen Elizabethkingia anophelis in Response to Oxidative Stress.</title>
        <authorList>
            <person name="Li Y."/>
            <person name="Liu Y."/>
            <person name="Chew S.C."/>
            <person name="Tay M."/>
            <person name="Salido M.M."/>
            <person name="Teo J."/>
            <person name="Lauro F.M."/>
            <person name="Givskov M."/>
            <person name="Yang L."/>
        </authorList>
    </citation>
    <scope>NUCLEOTIDE SEQUENCE</scope>
    <source>
        <strain evidence="2">NUHP1</strain>
    </source>
</reference>
<dbReference type="eggNOG" id="ENOG5031XJ4">
    <property type="taxonomic scope" value="Bacteria"/>
</dbReference>
<keyword evidence="1" id="KW-1133">Transmembrane helix</keyword>
<keyword evidence="1" id="KW-0812">Transmembrane</keyword>
<dbReference type="HOGENOM" id="CLU_134903_0_0_10"/>
<gene>
    <name evidence="2" type="ORF">BD94_3811</name>
</gene>
<feature type="transmembrane region" description="Helical" evidence="1">
    <location>
        <begin position="121"/>
        <end position="141"/>
    </location>
</feature>
<dbReference type="RefSeq" id="WP_009086928.1">
    <property type="nucleotide sequence ID" value="NZ_CP007547.1"/>
</dbReference>
<dbReference type="STRING" id="1338011.BD94_3811"/>
<feature type="transmembrane region" description="Helical" evidence="1">
    <location>
        <begin position="47"/>
        <end position="70"/>
    </location>
</feature>
<feature type="transmembrane region" description="Helical" evidence="1">
    <location>
        <begin position="90"/>
        <end position="109"/>
    </location>
</feature>
<name>A0A077EJ23_9FLAO</name>
<dbReference type="GeneID" id="56684832"/>
<evidence type="ECO:0008006" key="4">
    <source>
        <dbReference type="Google" id="ProtNLM"/>
    </source>
</evidence>
<organism evidence="2 3">
    <name type="scientific">Elizabethkingia anophelis NUHP1</name>
    <dbReference type="NCBI Taxonomy" id="1338011"/>
    <lineage>
        <taxon>Bacteria</taxon>
        <taxon>Pseudomonadati</taxon>
        <taxon>Bacteroidota</taxon>
        <taxon>Flavobacteriia</taxon>
        <taxon>Flavobacteriales</taxon>
        <taxon>Weeksellaceae</taxon>
        <taxon>Elizabethkingia</taxon>
    </lineage>
</organism>
<proteinExistence type="predicted"/>
<dbReference type="AlphaFoldDB" id="A0A077EJ23"/>